<comment type="caution">
    <text evidence="4">The sequence shown here is derived from an EMBL/GenBank/DDBJ whole genome shotgun (WGS) entry which is preliminary data.</text>
</comment>
<dbReference type="Gene3D" id="3.40.190.10">
    <property type="entry name" value="Periplasmic binding protein-like II"/>
    <property type="match status" value="2"/>
</dbReference>
<protein>
    <submittedName>
        <fullName evidence="4">Carbohydrate ABC transporter substrate-binding protein (CUT1 family)</fullName>
    </submittedName>
</protein>
<dbReference type="Proteomes" id="UP000291483">
    <property type="component" value="Unassembled WGS sequence"/>
</dbReference>
<sequence>MKRSRLLSSIALGAVAALSLAACSTSAPTGGGEAGGDVELTFMTFETPAVTAEFWDTSIAAATAEVDGVTINRIVSPDADRNAYAKKLQATGQFPDLLASISPKDFEAAGLLVPFEQDWLDENFVIPRGAEINGKTYVPPTNAQVLPLVYYNKTIFAENNIAVPTNYAEFEQAVEALKAAGVVPIELAGAEPWSASMPIVALASADVMGGNPDWIRERYEGETQFTDPEFVAAMQKYVDLIGMGGFSAGALSVDFATANKNFLDGKSGMYIMGSWFTGSGYITPEQAENLGAFPLPTDDGSIVVPFNVGGTTAVSSKSKNVEKAVEFAKAWSLAPSSLEPLVEGDGSFPLMKNLTMDDFNVKLNSVFTETYPLVTDDNLKVAAFGWVNDDNSLAPGINDKFYALSQSLFANTDVAGQLATLDAEWDKAAK</sequence>
<dbReference type="PANTHER" id="PTHR43649:SF29">
    <property type="entry name" value="OSMOPROTECTIVE COMPOUNDS-BINDING PROTEIN GGTB"/>
    <property type="match status" value="1"/>
</dbReference>
<evidence type="ECO:0000256" key="2">
    <source>
        <dbReference type="ARBA" id="ARBA00022448"/>
    </source>
</evidence>
<dbReference type="AlphaFoldDB" id="A0A4Q8AR11"/>
<reference evidence="4 5" key="1">
    <citation type="submission" date="2019-02" db="EMBL/GenBank/DDBJ databases">
        <title>Sequencing the genomes of 1000 actinobacteria strains.</title>
        <authorList>
            <person name="Klenk H.-P."/>
        </authorList>
    </citation>
    <scope>NUCLEOTIDE SEQUENCE [LARGE SCALE GENOMIC DNA]</scope>
    <source>
        <strain evidence="4 5">DSM 18319</strain>
    </source>
</reference>
<dbReference type="OrthoDB" id="358201at2"/>
<dbReference type="InterPro" id="IPR006059">
    <property type="entry name" value="SBP"/>
</dbReference>
<organism evidence="4 5">
    <name type="scientific">Microterricola gilva</name>
    <dbReference type="NCBI Taxonomy" id="393267"/>
    <lineage>
        <taxon>Bacteria</taxon>
        <taxon>Bacillati</taxon>
        <taxon>Actinomycetota</taxon>
        <taxon>Actinomycetes</taxon>
        <taxon>Micrococcales</taxon>
        <taxon>Microbacteriaceae</taxon>
        <taxon>Microterricola</taxon>
    </lineage>
</organism>
<dbReference type="RefSeq" id="WP_130507175.1">
    <property type="nucleotide sequence ID" value="NZ_SHLC01000001.1"/>
</dbReference>
<dbReference type="Pfam" id="PF13416">
    <property type="entry name" value="SBP_bac_8"/>
    <property type="match status" value="1"/>
</dbReference>
<name>A0A4Q8AR11_9MICO</name>
<dbReference type="PANTHER" id="PTHR43649">
    <property type="entry name" value="ARABINOSE-BINDING PROTEIN-RELATED"/>
    <property type="match status" value="1"/>
</dbReference>
<feature type="signal peptide" evidence="3">
    <location>
        <begin position="1"/>
        <end position="21"/>
    </location>
</feature>
<accession>A0A4Q8AR11</accession>
<evidence type="ECO:0000313" key="4">
    <source>
        <dbReference type="EMBL" id="RZU67078.1"/>
    </source>
</evidence>
<dbReference type="EMBL" id="SHLC01000001">
    <property type="protein sequence ID" value="RZU67078.1"/>
    <property type="molecule type" value="Genomic_DNA"/>
</dbReference>
<evidence type="ECO:0000313" key="5">
    <source>
        <dbReference type="Proteomes" id="UP000291483"/>
    </source>
</evidence>
<dbReference type="PROSITE" id="PS51257">
    <property type="entry name" value="PROKAR_LIPOPROTEIN"/>
    <property type="match status" value="1"/>
</dbReference>
<evidence type="ECO:0000256" key="3">
    <source>
        <dbReference type="SAM" id="SignalP"/>
    </source>
</evidence>
<dbReference type="SUPFAM" id="SSF53850">
    <property type="entry name" value="Periplasmic binding protein-like II"/>
    <property type="match status" value="1"/>
</dbReference>
<keyword evidence="2" id="KW-0813">Transport</keyword>
<gene>
    <name evidence="4" type="ORF">EV379_3455</name>
</gene>
<dbReference type="InterPro" id="IPR050490">
    <property type="entry name" value="Bact_solute-bd_prot1"/>
</dbReference>
<feature type="chain" id="PRO_5038618897" evidence="3">
    <location>
        <begin position="22"/>
        <end position="430"/>
    </location>
</feature>
<proteinExistence type="inferred from homology"/>
<evidence type="ECO:0000256" key="1">
    <source>
        <dbReference type="ARBA" id="ARBA00008520"/>
    </source>
</evidence>
<keyword evidence="5" id="KW-1185">Reference proteome</keyword>
<comment type="similarity">
    <text evidence="1">Belongs to the bacterial solute-binding protein 1 family.</text>
</comment>
<keyword evidence="3" id="KW-0732">Signal</keyword>